<dbReference type="InterPro" id="IPR001563">
    <property type="entry name" value="Peptidase_S10"/>
</dbReference>
<organism evidence="7 8">
    <name type="scientific">Moniliophthora roreri (strain MCA 2997)</name>
    <name type="common">Cocoa frosty pod rot fungus</name>
    <name type="synonym">Crinipellis roreri</name>
    <dbReference type="NCBI Taxonomy" id="1381753"/>
    <lineage>
        <taxon>Eukaryota</taxon>
        <taxon>Fungi</taxon>
        <taxon>Dikarya</taxon>
        <taxon>Basidiomycota</taxon>
        <taxon>Agaricomycotina</taxon>
        <taxon>Agaricomycetes</taxon>
        <taxon>Agaricomycetidae</taxon>
        <taxon>Agaricales</taxon>
        <taxon>Marasmiineae</taxon>
        <taxon>Marasmiaceae</taxon>
        <taxon>Moniliophthora</taxon>
    </lineage>
</organism>
<gene>
    <name evidence="7" type="ORF">Moror_17267</name>
</gene>
<sequence>MDFRRTIVLSYILLAISFSVAQQLPSSSPHQYPGQPSIGLSPEWQSYFEVTDPLPNITFPLGRSFAGNIPVQREGHPDNTLFFWAVEKTQGSLTSPAGPAGSTPAPWGIWLNGGPGSSSLAGLLFENGPIRIGSDYGASPNEYSWDRVADYIWVDQPVGTGFSTADADGYVADEDQMGQDFMGFLGNLVKVFPNLAGRPLYLSGESYAGTYIPYIMKAYFGMANAPVKIAKIAIGDGSLTSEQVFELLPAIKVIETFPQIIGYDIEVHKYFEEQTRLCGYDINLTYPQNGIIPTIPLQLPIGRDIGWYEMQAEQRRSRARTFKSLFTAKVVALNGLTKRDRETARRNWKRDLSGRANGTIDPWYGCLLFDEFMDYAINYTFPWSLAGQDSETWPFDYYDVPDATNPQPAMDASIWLNDNRTRTALHAPTDKDWTMSFQFPFGAKGFADPSVEPMAFMTELATNASKQGIHIVLYSGNNDALISHFGTELAIQNTTFGGIQGFTKKPSTPWQDDSGNFAGIIHQERNWTYVLFENAGHLVPASRPEAALTFVRDFFFGNKQTGLVQPDGNVVGGQDPKLAVDILPGRPEIYYGAGATQSTYVYPEATRAEWSSQTQSRVASNVNAALDKSISDCTVLLSAIFALNVVLAL</sequence>
<dbReference type="SUPFAM" id="SSF53474">
    <property type="entry name" value="alpha/beta-Hydrolases"/>
    <property type="match status" value="1"/>
</dbReference>
<evidence type="ECO:0000256" key="3">
    <source>
        <dbReference type="ARBA" id="ARBA00022670"/>
    </source>
</evidence>
<protein>
    <recommendedName>
        <fullName evidence="6">Carboxypeptidase</fullName>
        <ecNumber evidence="6">3.4.16.-</ecNumber>
    </recommendedName>
</protein>
<evidence type="ECO:0000256" key="5">
    <source>
        <dbReference type="ARBA" id="ARBA00023180"/>
    </source>
</evidence>
<feature type="signal peptide" evidence="6">
    <location>
        <begin position="1"/>
        <end position="21"/>
    </location>
</feature>
<dbReference type="GO" id="GO:0004185">
    <property type="term" value="F:serine-type carboxypeptidase activity"/>
    <property type="evidence" value="ECO:0007669"/>
    <property type="project" value="UniProtKB-UniRule"/>
</dbReference>
<dbReference type="HOGENOM" id="CLU_440163_0_0_1"/>
<keyword evidence="5" id="KW-0325">Glycoprotein</keyword>
<dbReference type="Gene3D" id="3.40.50.1820">
    <property type="entry name" value="alpha/beta hydrolase"/>
    <property type="match status" value="1"/>
</dbReference>
<feature type="chain" id="PRO_5006531019" description="Carboxypeptidase" evidence="6">
    <location>
        <begin position="22"/>
        <end position="649"/>
    </location>
</feature>
<dbReference type="KEGG" id="mrr:Moror_17267"/>
<reference evidence="7 8" key="1">
    <citation type="journal article" date="2014" name="BMC Genomics">
        <title>Genome and secretome analysis of the hemibiotrophic fungal pathogen, Moniliophthora roreri, which causes frosty pod rot disease of cacao: mechanisms of the biotrophic and necrotrophic phases.</title>
        <authorList>
            <person name="Meinhardt L.W."/>
            <person name="Costa G.G.L."/>
            <person name="Thomazella D.P.T."/>
            <person name="Teixeira P.J.P.L."/>
            <person name="Carazzolle M.F."/>
            <person name="Schuster S.C."/>
            <person name="Carlson J.E."/>
            <person name="Guiltinan M.J."/>
            <person name="Mieczkowski P."/>
            <person name="Farmer A."/>
            <person name="Ramaraj T."/>
            <person name="Crozier J."/>
            <person name="Davis R.E."/>
            <person name="Shao J."/>
            <person name="Melnick R.L."/>
            <person name="Pereira G.A.G."/>
            <person name="Bailey B.A."/>
        </authorList>
    </citation>
    <scope>NUCLEOTIDE SEQUENCE [LARGE SCALE GENOMIC DNA]</scope>
    <source>
        <strain evidence="7 8">MCA 2997</strain>
    </source>
</reference>
<keyword evidence="8" id="KW-1185">Reference proteome</keyword>
<evidence type="ECO:0000256" key="4">
    <source>
        <dbReference type="ARBA" id="ARBA00022801"/>
    </source>
</evidence>
<evidence type="ECO:0000313" key="7">
    <source>
        <dbReference type="EMBL" id="ESK97838.1"/>
    </source>
</evidence>
<keyword evidence="6" id="KW-0732">Signal</keyword>
<keyword evidence="2 6" id="KW-0121">Carboxypeptidase</keyword>
<comment type="caution">
    <text evidence="7">The sequence shown here is derived from an EMBL/GenBank/DDBJ whole genome shotgun (WGS) entry which is preliminary data.</text>
</comment>
<evidence type="ECO:0000256" key="1">
    <source>
        <dbReference type="ARBA" id="ARBA00009431"/>
    </source>
</evidence>
<comment type="similarity">
    <text evidence="1 6">Belongs to the peptidase S10 family.</text>
</comment>
<dbReference type="PROSITE" id="PS00131">
    <property type="entry name" value="CARBOXYPEPT_SER_SER"/>
    <property type="match status" value="1"/>
</dbReference>
<dbReference type="EMBL" id="AWSO01000016">
    <property type="protein sequence ID" value="ESK97838.1"/>
    <property type="molecule type" value="Genomic_DNA"/>
</dbReference>
<dbReference type="PANTHER" id="PTHR11802:SF479">
    <property type="entry name" value="CARBOXYPEPTIDASE"/>
    <property type="match status" value="1"/>
</dbReference>
<proteinExistence type="inferred from homology"/>
<accession>V2XF62</accession>
<dbReference type="InterPro" id="IPR018202">
    <property type="entry name" value="Ser_caboxypep_ser_AS"/>
</dbReference>
<dbReference type="EC" id="3.4.16.-" evidence="6"/>
<evidence type="ECO:0000313" key="8">
    <source>
        <dbReference type="Proteomes" id="UP000017559"/>
    </source>
</evidence>
<dbReference type="PRINTS" id="PR00724">
    <property type="entry name" value="CRBOXYPTASEC"/>
</dbReference>
<dbReference type="Pfam" id="PF00450">
    <property type="entry name" value="Peptidase_S10"/>
    <property type="match status" value="2"/>
</dbReference>
<dbReference type="AlphaFoldDB" id="V2XF62"/>
<dbReference type="PANTHER" id="PTHR11802">
    <property type="entry name" value="SERINE PROTEASE FAMILY S10 SERINE CARBOXYPEPTIDASE"/>
    <property type="match status" value="1"/>
</dbReference>
<dbReference type="GO" id="GO:0006508">
    <property type="term" value="P:proteolysis"/>
    <property type="evidence" value="ECO:0007669"/>
    <property type="project" value="UniProtKB-KW"/>
</dbReference>
<dbReference type="InterPro" id="IPR029058">
    <property type="entry name" value="AB_hydrolase_fold"/>
</dbReference>
<keyword evidence="4 6" id="KW-0378">Hydrolase</keyword>
<dbReference type="Proteomes" id="UP000017559">
    <property type="component" value="Unassembled WGS sequence"/>
</dbReference>
<keyword evidence="3 6" id="KW-0645">Protease</keyword>
<name>V2XF62_MONRO</name>
<dbReference type="OrthoDB" id="443318at2759"/>
<evidence type="ECO:0000256" key="6">
    <source>
        <dbReference type="RuleBase" id="RU361156"/>
    </source>
</evidence>
<evidence type="ECO:0000256" key="2">
    <source>
        <dbReference type="ARBA" id="ARBA00022645"/>
    </source>
</evidence>